<feature type="compositionally biased region" description="Low complexity" evidence="2">
    <location>
        <begin position="1200"/>
        <end position="1221"/>
    </location>
</feature>
<evidence type="ECO:0000313" key="4">
    <source>
        <dbReference type="Proteomes" id="UP001465976"/>
    </source>
</evidence>
<feature type="compositionally biased region" description="Basic and acidic residues" evidence="2">
    <location>
        <begin position="868"/>
        <end position="880"/>
    </location>
</feature>
<feature type="region of interest" description="Disordered" evidence="2">
    <location>
        <begin position="245"/>
        <end position="271"/>
    </location>
</feature>
<accession>A0ABR3FHB6</accession>
<feature type="region of interest" description="Disordered" evidence="2">
    <location>
        <begin position="87"/>
        <end position="131"/>
    </location>
</feature>
<feature type="compositionally biased region" description="Basic and acidic residues" evidence="2">
    <location>
        <begin position="320"/>
        <end position="357"/>
    </location>
</feature>
<comment type="caution">
    <text evidence="3">The sequence shown here is derived from an EMBL/GenBank/DDBJ whole genome shotgun (WGS) entry which is preliminary data.</text>
</comment>
<dbReference type="PANTHER" id="PTHR23159:SF31">
    <property type="entry name" value="CENTROSOME-ASSOCIATED PROTEIN CEP250 ISOFORM X1"/>
    <property type="match status" value="1"/>
</dbReference>
<keyword evidence="1" id="KW-0175">Coiled coil</keyword>
<evidence type="ECO:0000256" key="2">
    <source>
        <dbReference type="SAM" id="MobiDB-lite"/>
    </source>
</evidence>
<feature type="region of interest" description="Disordered" evidence="2">
    <location>
        <begin position="205"/>
        <end position="232"/>
    </location>
</feature>
<dbReference type="EMBL" id="JBAHYK010000368">
    <property type="protein sequence ID" value="KAL0574759.1"/>
    <property type="molecule type" value="Genomic_DNA"/>
</dbReference>
<feature type="compositionally biased region" description="Low complexity" evidence="2">
    <location>
        <begin position="382"/>
        <end position="420"/>
    </location>
</feature>
<evidence type="ECO:0000313" key="3">
    <source>
        <dbReference type="EMBL" id="KAL0574759.1"/>
    </source>
</evidence>
<feature type="compositionally biased region" description="Basic and acidic residues" evidence="2">
    <location>
        <begin position="1222"/>
        <end position="1234"/>
    </location>
</feature>
<feature type="region of interest" description="Disordered" evidence="2">
    <location>
        <begin position="940"/>
        <end position="966"/>
    </location>
</feature>
<name>A0ABR3FHB6_9AGAR</name>
<feature type="coiled-coil region" evidence="1">
    <location>
        <begin position="520"/>
        <end position="617"/>
    </location>
</feature>
<feature type="compositionally biased region" description="Polar residues" evidence="2">
    <location>
        <begin position="1126"/>
        <end position="1140"/>
    </location>
</feature>
<keyword evidence="4" id="KW-1185">Reference proteome</keyword>
<reference evidence="3 4" key="1">
    <citation type="submission" date="2024-02" db="EMBL/GenBank/DDBJ databases">
        <title>A draft genome for the cacao thread blight pathogen Marasmius crinis-equi.</title>
        <authorList>
            <person name="Cohen S.P."/>
            <person name="Baruah I.K."/>
            <person name="Amoako-Attah I."/>
            <person name="Bukari Y."/>
            <person name="Meinhardt L.W."/>
            <person name="Bailey B.A."/>
        </authorList>
    </citation>
    <scope>NUCLEOTIDE SEQUENCE [LARGE SCALE GENOMIC DNA]</scope>
    <source>
        <strain evidence="3 4">GH-76</strain>
    </source>
</reference>
<dbReference type="SUPFAM" id="SSF57997">
    <property type="entry name" value="Tropomyosin"/>
    <property type="match status" value="1"/>
</dbReference>
<proteinExistence type="predicted"/>
<dbReference type="PANTHER" id="PTHR23159">
    <property type="entry name" value="CENTROSOMAL PROTEIN 2"/>
    <property type="match status" value="1"/>
</dbReference>
<feature type="region of interest" description="Disordered" evidence="2">
    <location>
        <begin position="860"/>
        <end position="880"/>
    </location>
</feature>
<feature type="region of interest" description="Disordered" evidence="2">
    <location>
        <begin position="382"/>
        <end position="465"/>
    </location>
</feature>
<organism evidence="3 4">
    <name type="scientific">Marasmius crinis-equi</name>
    <dbReference type="NCBI Taxonomy" id="585013"/>
    <lineage>
        <taxon>Eukaryota</taxon>
        <taxon>Fungi</taxon>
        <taxon>Dikarya</taxon>
        <taxon>Basidiomycota</taxon>
        <taxon>Agaricomycotina</taxon>
        <taxon>Agaricomycetes</taxon>
        <taxon>Agaricomycetidae</taxon>
        <taxon>Agaricales</taxon>
        <taxon>Marasmiineae</taxon>
        <taxon>Marasmiaceae</taxon>
        <taxon>Marasmius</taxon>
    </lineage>
</organism>
<feature type="region of interest" description="Disordered" evidence="2">
    <location>
        <begin position="1056"/>
        <end position="1246"/>
    </location>
</feature>
<feature type="compositionally biased region" description="Polar residues" evidence="2">
    <location>
        <begin position="1062"/>
        <end position="1071"/>
    </location>
</feature>
<feature type="region of interest" description="Disordered" evidence="2">
    <location>
        <begin position="300"/>
        <end position="367"/>
    </location>
</feature>
<feature type="compositionally biased region" description="Low complexity" evidence="2">
    <location>
        <begin position="94"/>
        <end position="105"/>
    </location>
</feature>
<protein>
    <submittedName>
        <fullName evidence="3">Uncharacterized protein</fullName>
    </submittedName>
</protein>
<dbReference type="Gene3D" id="1.10.287.1490">
    <property type="match status" value="1"/>
</dbReference>
<gene>
    <name evidence="3" type="ORF">V5O48_007206</name>
</gene>
<dbReference type="Proteomes" id="UP001465976">
    <property type="component" value="Unassembled WGS sequence"/>
</dbReference>
<evidence type="ECO:0000256" key="1">
    <source>
        <dbReference type="SAM" id="Coils"/>
    </source>
</evidence>
<sequence length="1246" mass="139008">MTSTVQQAHPRARFGWTILFVKPAHLTVEASKTPIQANVERTRGIYSFFFTSTIETVDWKTEKSKVTYTYGTFGMIDSWPLLANPSQLSLGRATPEPSTPFTPTEPSRRPSLDALRSVSRNGPFGSLRSVRSRGSIDMLQTQFNEPPTPSPIATGSVRSILREPNTPGTGQNVRFFSRDAYKTMTPDQSTTDIEINAINSLVPQSLPPLPSKDDPPSVVIRASSSPKNARPTITDIFGQMSDVTNLPEHQSTNAPEKSSMHASQPSDTSNFLDLSQDIQLPLLPPGLGFNVDFDSVVGVPTSDDDKHPQGHMMTSTPYRGDPRKGKGKEREVVPIEEDRPLKVEVDENIFHSKEKSPKSAGHNRSQSLSMGQTVFFSMMNGSKRSSTSSVVPSLASDVKTGSTTDSPSTSSIRSRSRALSDTVFHSVLRSSSSSSKTPEEDINDESSSDVLVYSGKAPEPDPFSANARTYYTPQTMIPTTPPRGIATHARSASREDSLIVSLQTQLALQTELCGQYQTDLQAREELVELLSKKLTDVEKEDVRRRGILRAWKKKVQELERACRILEEEVEGSRQESMERSLMDEASGEALRMLHRQIATLEREKGDMSRREEVLRDELVTLEGVVKDRSQDVMQLKEKLWKQDESQRELQEGIRQANEQVELLGNVSLCLVDDEELREQLAEARAEAEQKTEEERRRHRDVEAEWQSQRTELMLSAENAKAEKISLEGELEALKRQLKTREDEFATLKSELEAQWGHSEKATEKIDALSAEKADVEQERQVLEVEKDKLRKEVKNLQDARIELEERCQTLEAEKGELEKESQDLGSALEELQDKVESMELDFNDSENRRGELEDQVEALERQVQSGKDSARYKHEHAEGLAHKLQESEARLAELEMEQRFHQDNIARLEKNIGERDEELSELNERVLSQEKELEKLSENMAKMSREHSRIVNEQLRDLQDTATREGEARAELEALLKRQGEANVELRASREKMSSLEEETDRLRRQVHQLQQDSAEKEIKIVQLTKGREQDKDDLNGLNIALDSKQQELELIKRKMNVRGTAGSTPAQTKIGSVPRRDSAMFSTPSARPPSALSDSGKESVASTSTKERKLSSETPMKNPALARSTRANAASTLSSSKSVTPKPGAMGPPAAPRPSIGTPTPAQRMPSLSRSSSASSTISKDSVPHRRVSSVQVLDASKIRAAAATKRAAMGVESPSPSESASEKDEKENLDLRSKRRASMIPTPA</sequence>
<feature type="region of interest" description="Disordered" evidence="2">
    <location>
        <begin position="983"/>
        <end position="1002"/>
    </location>
</feature>
<feature type="compositionally biased region" description="Low complexity" evidence="2">
    <location>
        <begin position="1168"/>
        <end position="1182"/>
    </location>
</feature>